<feature type="signal peptide" evidence="2">
    <location>
        <begin position="1"/>
        <end position="20"/>
    </location>
</feature>
<dbReference type="EMBL" id="NNAY01002284">
    <property type="protein sequence ID" value="OXU21624.1"/>
    <property type="molecule type" value="Genomic_DNA"/>
</dbReference>
<feature type="region of interest" description="Disordered" evidence="1">
    <location>
        <begin position="37"/>
        <end position="70"/>
    </location>
</feature>
<evidence type="ECO:0000313" key="4">
    <source>
        <dbReference type="Proteomes" id="UP000215335"/>
    </source>
</evidence>
<feature type="chain" id="PRO_5013212044" description="DUF4794 domain-containing protein" evidence="2">
    <location>
        <begin position="21"/>
        <end position="125"/>
    </location>
</feature>
<comment type="caution">
    <text evidence="3">The sequence shown here is derived from an EMBL/GenBank/DDBJ whole genome shotgun (WGS) entry which is preliminary data.</text>
</comment>
<evidence type="ECO:0000256" key="1">
    <source>
        <dbReference type="SAM" id="MobiDB-lite"/>
    </source>
</evidence>
<protein>
    <recommendedName>
        <fullName evidence="5">DUF4794 domain-containing protein</fullName>
    </recommendedName>
</protein>
<dbReference type="AlphaFoldDB" id="A0A232ETF5"/>
<reference evidence="3 4" key="1">
    <citation type="journal article" date="2017" name="Curr. Biol.">
        <title>The Evolution of Venom by Co-option of Single-Copy Genes.</title>
        <authorList>
            <person name="Martinson E.O."/>
            <person name="Mrinalini"/>
            <person name="Kelkar Y.D."/>
            <person name="Chang C.H."/>
            <person name="Werren J.H."/>
        </authorList>
    </citation>
    <scope>NUCLEOTIDE SEQUENCE [LARGE SCALE GENOMIC DNA]</scope>
    <source>
        <strain evidence="3 4">Alberta</strain>
        <tissue evidence="3">Whole body</tissue>
    </source>
</reference>
<evidence type="ECO:0000256" key="2">
    <source>
        <dbReference type="SAM" id="SignalP"/>
    </source>
</evidence>
<keyword evidence="2" id="KW-0732">Signal</keyword>
<dbReference type="OrthoDB" id="7779135at2759"/>
<proteinExistence type="predicted"/>
<sequence>MRLLVLFATILAIALSLAQAQNYNQLFAGFGPYLRQQQQQQPSNLRDPRSNTGPVLFPPGPPGNPADTSGVVVGASGYGFVPPNAGIGLHTGKALTPLQRPLIPPVKIITTPYRSYFPAFYTYFY</sequence>
<gene>
    <name evidence="3" type="ORF">TSAR_006469</name>
</gene>
<name>A0A232ETF5_9HYME</name>
<accession>A0A232ETF5</accession>
<organism evidence="3 4">
    <name type="scientific">Trichomalopsis sarcophagae</name>
    <dbReference type="NCBI Taxonomy" id="543379"/>
    <lineage>
        <taxon>Eukaryota</taxon>
        <taxon>Metazoa</taxon>
        <taxon>Ecdysozoa</taxon>
        <taxon>Arthropoda</taxon>
        <taxon>Hexapoda</taxon>
        <taxon>Insecta</taxon>
        <taxon>Pterygota</taxon>
        <taxon>Neoptera</taxon>
        <taxon>Endopterygota</taxon>
        <taxon>Hymenoptera</taxon>
        <taxon>Apocrita</taxon>
        <taxon>Proctotrupomorpha</taxon>
        <taxon>Chalcidoidea</taxon>
        <taxon>Pteromalidae</taxon>
        <taxon>Pteromalinae</taxon>
        <taxon>Trichomalopsis</taxon>
    </lineage>
</organism>
<evidence type="ECO:0008006" key="5">
    <source>
        <dbReference type="Google" id="ProtNLM"/>
    </source>
</evidence>
<evidence type="ECO:0000313" key="3">
    <source>
        <dbReference type="EMBL" id="OXU21624.1"/>
    </source>
</evidence>
<dbReference type="Proteomes" id="UP000215335">
    <property type="component" value="Unassembled WGS sequence"/>
</dbReference>
<keyword evidence="4" id="KW-1185">Reference proteome</keyword>